<comment type="subcellular location">
    <subcellularLocation>
        <location evidence="1">Cell membrane</location>
        <topology evidence="1">Multi-pass membrane protein</topology>
    </subcellularLocation>
</comment>
<comment type="similarity">
    <text evidence="11">Belongs to the cytochrome b561 family.</text>
</comment>
<keyword evidence="9" id="KW-0408">Iron</keyword>
<evidence type="ECO:0000313" key="14">
    <source>
        <dbReference type="EMBL" id="KKN49398.1"/>
    </source>
</evidence>
<protein>
    <recommendedName>
        <fullName evidence="13">Cytochrome b561 bacterial/Ni-hydrogenase domain-containing protein</fullName>
    </recommendedName>
</protein>
<dbReference type="PANTHER" id="PTHR30529">
    <property type="entry name" value="CYTOCHROME B561"/>
    <property type="match status" value="1"/>
</dbReference>
<dbReference type="Pfam" id="PF01292">
    <property type="entry name" value="Ni_hydr_CYTB"/>
    <property type="match status" value="1"/>
</dbReference>
<feature type="transmembrane region" description="Helical" evidence="12">
    <location>
        <begin position="12"/>
        <end position="33"/>
    </location>
</feature>
<evidence type="ECO:0000256" key="5">
    <source>
        <dbReference type="ARBA" id="ARBA00022692"/>
    </source>
</evidence>
<reference evidence="14" key="1">
    <citation type="journal article" date="2015" name="Nature">
        <title>Complex archaea that bridge the gap between prokaryotes and eukaryotes.</title>
        <authorList>
            <person name="Spang A."/>
            <person name="Saw J.H."/>
            <person name="Jorgensen S.L."/>
            <person name="Zaremba-Niedzwiedzka K."/>
            <person name="Martijn J."/>
            <person name="Lind A.E."/>
            <person name="van Eijk R."/>
            <person name="Schleper C."/>
            <person name="Guy L."/>
            <person name="Ettema T.J."/>
        </authorList>
    </citation>
    <scope>NUCLEOTIDE SEQUENCE</scope>
</reference>
<dbReference type="GO" id="GO:0022904">
    <property type="term" value="P:respiratory electron transport chain"/>
    <property type="evidence" value="ECO:0007669"/>
    <property type="project" value="InterPro"/>
</dbReference>
<comment type="caution">
    <text evidence="14">The sequence shown here is derived from an EMBL/GenBank/DDBJ whole genome shotgun (WGS) entry which is preliminary data.</text>
</comment>
<evidence type="ECO:0000256" key="1">
    <source>
        <dbReference type="ARBA" id="ARBA00004651"/>
    </source>
</evidence>
<dbReference type="GO" id="GO:0020037">
    <property type="term" value="F:heme binding"/>
    <property type="evidence" value="ECO:0007669"/>
    <property type="project" value="TreeGrafter"/>
</dbReference>
<evidence type="ECO:0000256" key="10">
    <source>
        <dbReference type="ARBA" id="ARBA00023136"/>
    </source>
</evidence>
<evidence type="ECO:0000256" key="11">
    <source>
        <dbReference type="ARBA" id="ARBA00037975"/>
    </source>
</evidence>
<organism evidence="14">
    <name type="scientific">marine sediment metagenome</name>
    <dbReference type="NCBI Taxonomy" id="412755"/>
    <lineage>
        <taxon>unclassified sequences</taxon>
        <taxon>metagenomes</taxon>
        <taxon>ecological metagenomes</taxon>
    </lineage>
</organism>
<dbReference type="GO" id="GO:0009055">
    <property type="term" value="F:electron transfer activity"/>
    <property type="evidence" value="ECO:0007669"/>
    <property type="project" value="InterPro"/>
</dbReference>
<evidence type="ECO:0000256" key="4">
    <source>
        <dbReference type="ARBA" id="ARBA00022617"/>
    </source>
</evidence>
<keyword evidence="5 12" id="KW-0812">Transmembrane</keyword>
<evidence type="ECO:0000256" key="9">
    <source>
        <dbReference type="ARBA" id="ARBA00023004"/>
    </source>
</evidence>
<dbReference type="InterPro" id="IPR011577">
    <property type="entry name" value="Cyt_b561_bac/Ni-Hgenase"/>
</dbReference>
<keyword evidence="10 12" id="KW-0472">Membrane</keyword>
<keyword evidence="2" id="KW-0813">Transport</keyword>
<dbReference type="EMBL" id="LAZR01001170">
    <property type="protein sequence ID" value="KKN49398.1"/>
    <property type="molecule type" value="Genomic_DNA"/>
</dbReference>
<dbReference type="PANTHER" id="PTHR30529:SF1">
    <property type="entry name" value="CYTOCHROME B561 HOMOLOG 2"/>
    <property type="match status" value="1"/>
</dbReference>
<evidence type="ECO:0000256" key="12">
    <source>
        <dbReference type="SAM" id="Phobius"/>
    </source>
</evidence>
<dbReference type="GO" id="GO:0046872">
    <property type="term" value="F:metal ion binding"/>
    <property type="evidence" value="ECO:0007669"/>
    <property type="project" value="UniProtKB-KW"/>
</dbReference>
<dbReference type="Gene3D" id="1.20.950.20">
    <property type="entry name" value="Transmembrane di-heme cytochromes, Chain C"/>
    <property type="match status" value="2"/>
</dbReference>
<dbReference type="AlphaFoldDB" id="A0A0F9U6Y0"/>
<keyword evidence="6" id="KW-0479">Metal-binding</keyword>
<feature type="domain" description="Cytochrome b561 bacterial/Ni-hydrogenase" evidence="13">
    <location>
        <begin position="9"/>
        <end position="182"/>
    </location>
</feature>
<dbReference type="InterPro" id="IPR052168">
    <property type="entry name" value="Cytochrome_b561_oxidase"/>
</dbReference>
<keyword evidence="7" id="KW-0249">Electron transport</keyword>
<keyword evidence="3" id="KW-1003">Cell membrane</keyword>
<feature type="transmembrane region" description="Helical" evidence="12">
    <location>
        <begin position="95"/>
        <end position="116"/>
    </location>
</feature>
<evidence type="ECO:0000256" key="7">
    <source>
        <dbReference type="ARBA" id="ARBA00022982"/>
    </source>
</evidence>
<gene>
    <name evidence="14" type="ORF">LCGC14_0643290</name>
</gene>
<name>A0A0F9U6Y0_9ZZZZ</name>
<accession>A0A0F9U6Y0</accession>
<evidence type="ECO:0000256" key="2">
    <source>
        <dbReference type="ARBA" id="ARBA00022448"/>
    </source>
</evidence>
<evidence type="ECO:0000259" key="13">
    <source>
        <dbReference type="Pfam" id="PF01292"/>
    </source>
</evidence>
<dbReference type="GO" id="GO:0005886">
    <property type="term" value="C:plasma membrane"/>
    <property type="evidence" value="ECO:0007669"/>
    <property type="project" value="UniProtKB-SubCell"/>
</dbReference>
<dbReference type="SUPFAM" id="SSF81342">
    <property type="entry name" value="Transmembrane di-heme cytochromes"/>
    <property type="match status" value="1"/>
</dbReference>
<dbReference type="InterPro" id="IPR016174">
    <property type="entry name" value="Di-haem_cyt_TM"/>
</dbReference>
<proteinExistence type="inferred from homology"/>
<keyword evidence="4" id="KW-0349">Heme</keyword>
<keyword evidence="8 12" id="KW-1133">Transmembrane helix</keyword>
<evidence type="ECO:0000256" key="8">
    <source>
        <dbReference type="ARBA" id="ARBA00022989"/>
    </source>
</evidence>
<evidence type="ECO:0000256" key="6">
    <source>
        <dbReference type="ARBA" id="ARBA00022723"/>
    </source>
</evidence>
<evidence type="ECO:0000256" key="3">
    <source>
        <dbReference type="ARBA" id="ARBA00022475"/>
    </source>
</evidence>
<feature type="transmembrane region" description="Helical" evidence="12">
    <location>
        <begin position="152"/>
        <end position="173"/>
    </location>
</feature>
<feature type="transmembrane region" description="Helical" evidence="12">
    <location>
        <begin position="53"/>
        <end position="75"/>
    </location>
</feature>
<sequence length="185" mass="20923">MTSNAIAKYDRVQIILHWLIAAIILVMIALGLYMVELPKQSELPPGEESVRAFYFLMHKSLGITAALLILIRIIWRLTHKAPALPNTISKWQQRAAGAVQGLLYTAMIGMPLTGYFQSMYSKYDTKFWGIVLPRVAEADDAMRDKFSEIHEILAFIFIAIILLHIAAAIKHYFEGSSISKRMSLK</sequence>